<gene>
    <name evidence="1" type="ORF">B0I29_10266</name>
</gene>
<evidence type="ECO:0000313" key="2">
    <source>
        <dbReference type="Proteomes" id="UP000249341"/>
    </source>
</evidence>
<dbReference type="AlphaFoldDB" id="A0A327ZIZ1"/>
<accession>A0A327ZIZ1</accession>
<dbReference type="RefSeq" id="WP_111647419.1">
    <property type="nucleotide sequence ID" value="NZ_JACHWI010000003.1"/>
</dbReference>
<evidence type="ECO:0008006" key="3">
    <source>
        <dbReference type="Google" id="ProtNLM"/>
    </source>
</evidence>
<keyword evidence="2" id="KW-1185">Reference proteome</keyword>
<proteinExistence type="predicted"/>
<protein>
    <recommendedName>
        <fullName evidence="3">dTDP-4-amino-4,6-dideoxygalactose transaminase</fullName>
    </recommendedName>
</protein>
<name>A0A327ZIZ1_9ACTN</name>
<sequence length="351" mass="38376">MSLEIGSEFHWDPAVLLSAEQGGPPAWLPAQRSLFATGCGALSEVLRLLAPAGRLHVPSYFCMGVAEALSERMPITWYRHLPDGRGPRWETLRVADGDVVLAQNLFGRENGGSWGAWIRAHPRIPVIEDHSHDPFSDWAENSEAAYAVASLRKTLPLPDGGLLWSPQGLSLPRPSGPESSGSHLKLAAMLIKAAWLEGRPIDKEHFRALQQQGEHDLRGSSGPACAFTRAALPLLDVAGLREVSARNARELAGLLFTRTQGMKIVGDGPFRLQLECASIQARDALQAHLAGNRIYAPVHWRQDRNRLWSGDHEAADLADRMLTLPADHRCGPGDLSRMAEVVRYFTPALAA</sequence>
<dbReference type="Proteomes" id="UP000249341">
    <property type="component" value="Unassembled WGS sequence"/>
</dbReference>
<comment type="caution">
    <text evidence="1">The sequence shown here is derived from an EMBL/GenBank/DDBJ whole genome shotgun (WGS) entry which is preliminary data.</text>
</comment>
<evidence type="ECO:0000313" key="1">
    <source>
        <dbReference type="EMBL" id="RAK42241.1"/>
    </source>
</evidence>
<dbReference type="OrthoDB" id="8955051at2"/>
<reference evidence="1 2" key="1">
    <citation type="submission" date="2018-06" db="EMBL/GenBank/DDBJ databases">
        <title>Genomic Encyclopedia of Type Strains, Phase III (KMG-III): the genomes of soil and plant-associated and newly described type strains.</title>
        <authorList>
            <person name="Whitman W."/>
        </authorList>
    </citation>
    <scope>NUCLEOTIDE SEQUENCE [LARGE SCALE GENOMIC DNA]</scope>
    <source>
        <strain evidence="1 2">CGMCC 4.7090</strain>
    </source>
</reference>
<organism evidence="1 2">
    <name type="scientific">Actinoplanes lutulentus</name>
    <dbReference type="NCBI Taxonomy" id="1287878"/>
    <lineage>
        <taxon>Bacteria</taxon>
        <taxon>Bacillati</taxon>
        <taxon>Actinomycetota</taxon>
        <taxon>Actinomycetes</taxon>
        <taxon>Micromonosporales</taxon>
        <taxon>Micromonosporaceae</taxon>
        <taxon>Actinoplanes</taxon>
    </lineage>
</organism>
<dbReference type="EMBL" id="QLMJ01000002">
    <property type="protein sequence ID" value="RAK42241.1"/>
    <property type="molecule type" value="Genomic_DNA"/>
</dbReference>